<evidence type="ECO:0000256" key="10">
    <source>
        <dbReference type="ARBA" id="ARBA00022801"/>
    </source>
</evidence>
<comment type="cofactor">
    <cofactor evidence="1 16">
        <name>Mn(2+)</name>
        <dbReference type="ChEBI" id="CHEBI:29035"/>
    </cofactor>
</comment>
<evidence type="ECO:0000256" key="1">
    <source>
        <dbReference type="ARBA" id="ARBA00001936"/>
    </source>
</evidence>
<dbReference type="Pfam" id="PF00149">
    <property type="entry name" value="Metallophos"/>
    <property type="match status" value="1"/>
</dbReference>
<keyword evidence="15 16" id="KW-0469">Meiosis</keyword>
<dbReference type="InterPro" id="IPR007281">
    <property type="entry name" value="Mre11_DNA-bd"/>
</dbReference>
<evidence type="ECO:0000256" key="3">
    <source>
        <dbReference type="ARBA" id="ARBA00004286"/>
    </source>
</evidence>
<keyword evidence="11 16" id="KW-0269">Exonuclease</keyword>
<dbReference type="Pfam" id="PF04152">
    <property type="entry name" value="Mre11_DNA_bind"/>
    <property type="match status" value="1"/>
</dbReference>
<dbReference type="PANTHER" id="PTHR10139:SF1">
    <property type="entry name" value="DOUBLE-STRAND BREAK REPAIR PROTEIN MRE11"/>
    <property type="match status" value="1"/>
</dbReference>
<feature type="compositionally biased region" description="Acidic residues" evidence="18">
    <location>
        <begin position="595"/>
        <end position="611"/>
    </location>
</feature>
<gene>
    <name evidence="20" type="ORF">LODBEIA_P58100</name>
</gene>
<name>A0ABP0ZVW4_9ASCO</name>
<evidence type="ECO:0000256" key="2">
    <source>
        <dbReference type="ARBA" id="ARBA00004123"/>
    </source>
</evidence>
<keyword evidence="21" id="KW-1185">Reference proteome</keyword>
<keyword evidence="8 16" id="KW-0255">Endonuclease</keyword>
<dbReference type="PANTHER" id="PTHR10139">
    <property type="entry name" value="DOUBLE-STRAND BREAK REPAIR PROTEIN MRE11"/>
    <property type="match status" value="1"/>
</dbReference>
<comment type="subcellular location">
    <subcellularLocation>
        <location evidence="3">Chromosome</location>
    </subcellularLocation>
    <subcellularLocation>
        <location evidence="2 16">Nucleus</location>
    </subcellularLocation>
</comment>
<dbReference type="InterPro" id="IPR038487">
    <property type="entry name" value="Mre11_capping_dom"/>
</dbReference>
<evidence type="ECO:0000259" key="19">
    <source>
        <dbReference type="SMART" id="SM01347"/>
    </source>
</evidence>
<feature type="compositionally biased region" description="Polar residues" evidence="18">
    <location>
        <begin position="622"/>
        <end position="637"/>
    </location>
</feature>
<evidence type="ECO:0000256" key="7">
    <source>
        <dbReference type="ARBA" id="ARBA00022723"/>
    </source>
</evidence>
<dbReference type="SUPFAM" id="SSF56300">
    <property type="entry name" value="Metallo-dependent phosphatases"/>
    <property type="match status" value="1"/>
</dbReference>
<dbReference type="InterPro" id="IPR041796">
    <property type="entry name" value="Mre11_N"/>
</dbReference>
<comment type="function">
    <text evidence="16">Core component of the MRN complex, which plays a central role in double-strand break (DSB) repair, DNA recombination, maintenance of telomere integrity and meiosis. The MRN complex is involved in the repair of DNA double-strand breaks (DSBs) via homologous recombination (HR), an error-free mechanism which primarily occurs during S and G2 phases. The complex (1) mediates the end resection of damaged DNA, which generates proper single-stranded DNA, a key initial steps in HR, and is (2) required for the recruitment of other repair factors and efficient activation of ATM and ATR upon DNA damage. Within the MRN complex, MRE11 possesses both single-strand endonuclease activity and double-strand-specific 3'-5' exonuclease activity. MRE11 first endonucleolytically cleaves the 5' strand at DNA DSB ends to prevent non-homologous end joining (NHEJ) and licence HR. It then generates a single-stranded DNA gap via 3' to 5' exonucleolytic degradation, which is required for single-strand invasion and recombination.</text>
</comment>
<keyword evidence="9 16" id="KW-0227">DNA damage</keyword>
<keyword evidence="12 16" id="KW-0234">DNA repair</keyword>
<dbReference type="SMART" id="SM01347">
    <property type="entry name" value="Mre11_DNA_bind"/>
    <property type="match status" value="1"/>
</dbReference>
<dbReference type="PIRSF" id="PIRSF000882">
    <property type="entry name" value="DSB_repair_MRE11"/>
    <property type="match status" value="1"/>
</dbReference>
<evidence type="ECO:0000256" key="18">
    <source>
        <dbReference type="SAM" id="MobiDB-lite"/>
    </source>
</evidence>
<keyword evidence="14 16" id="KW-0539">Nucleus</keyword>
<evidence type="ECO:0000313" key="20">
    <source>
        <dbReference type="EMBL" id="CAK9442010.1"/>
    </source>
</evidence>
<protein>
    <recommendedName>
        <fullName evidence="16">Double-strand break repair protein</fullName>
    </recommendedName>
</protein>
<keyword evidence="13 16" id="KW-0464">Manganese</keyword>
<dbReference type="InterPro" id="IPR003701">
    <property type="entry name" value="Mre11"/>
</dbReference>
<feature type="domain" description="Mre11 DNA-binding" evidence="19">
    <location>
        <begin position="294"/>
        <end position="465"/>
    </location>
</feature>
<evidence type="ECO:0000256" key="11">
    <source>
        <dbReference type="ARBA" id="ARBA00022839"/>
    </source>
</evidence>
<keyword evidence="10 16" id="KW-0378">Hydrolase</keyword>
<evidence type="ECO:0000256" key="6">
    <source>
        <dbReference type="ARBA" id="ARBA00022722"/>
    </source>
</evidence>
<evidence type="ECO:0000256" key="12">
    <source>
        <dbReference type="ARBA" id="ARBA00023204"/>
    </source>
</evidence>
<evidence type="ECO:0000256" key="15">
    <source>
        <dbReference type="ARBA" id="ARBA00023254"/>
    </source>
</evidence>
<evidence type="ECO:0000256" key="17">
    <source>
        <dbReference type="RuleBase" id="RU003447"/>
    </source>
</evidence>
<dbReference type="RefSeq" id="XP_066832748.1">
    <property type="nucleotide sequence ID" value="XM_066976184.1"/>
</dbReference>
<reference evidence="20 21" key="1">
    <citation type="submission" date="2024-03" db="EMBL/GenBank/DDBJ databases">
        <authorList>
            <person name="Brejova B."/>
        </authorList>
    </citation>
    <scope>NUCLEOTIDE SEQUENCE [LARGE SCALE GENOMIC DNA]</scope>
    <source>
        <strain evidence="20 21">CBS 14171</strain>
    </source>
</reference>
<organism evidence="20 21">
    <name type="scientific">Lodderomyces beijingensis</name>
    <dbReference type="NCBI Taxonomy" id="1775926"/>
    <lineage>
        <taxon>Eukaryota</taxon>
        <taxon>Fungi</taxon>
        <taxon>Dikarya</taxon>
        <taxon>Ascomycota</taxon>
        <taxon>Saccharomycotina</taxon>
        <taxon>Pichiomycetes</taxon>
        <taxon>Debaryomycetaceae</taxon>
        <taxon>Candida/Lodderomyces clade</taxon>
        <taxon>Lodderomyces</taxon>
    </lineage>
</organism>
<evidence type="ECO:0000256" key="4">
    <source>
        <dbReference type="ARBA" id="ARBA00009028"/>
    </source>
</evidence>
<proteinExistence type="inferred from homology"/>
<evidence type="ECO:0000256" key="9">
    <source>
        <dbReference type="ARBA" id="ARBA00022763"/>
    </source>
</evidence>
<comment type="similarity">
    <text evidence="4 16 17">Belongs to the MRE11/RAD32 family.</text>
</comment>
<keyword evidence="5" id="KW-0158">Chromosome</keyword>
<dbReference type="GeneID" id="92211006"/>
<dbReference type="Gene3D" id="3.60.21.10">
    <property type="match status" value="1"/>
</dbReference>
<sequence>MPAVDRIEDGPDTIRILLTTDNHVGYLENDPIRGDDGWKTFEEITQIAHDRGVDMMLQGGDLFHVNKPSKKSMYHVIKSLRGNCMGDKPCELELLSEPADVMNNGIDEVNYEDPNLNISIPVFAISGNHDDATGEGMLSALDVLAVSGLINYFGKVKDTDSVHVKPILLQKGRTKLALYGMSNLRDERMHRLFRDGAVKFERPGVETDEWFNLFVIHQNHAMHSFKSTIPENFLPPFLDFVLWGHEHECIPHAVHNPETTFDVLQAGSSLATSLCEGEVADKKVFILSIKGGDYSLQPIALQTVRPFVMREIVLSKTDLIAGVASKADVIGFLTQEVEKAIEKVNSTRNAGSNRELYLPLIRLRVEYSDGYEIENAQRFSNQFVGRIANVNDVVQFHKKKKKTIASVANGLIQKTKFDADLLEESLKEKKQNTDLELQDIVSDFLKQTQLTLVPEVGFNDAVKKMLENEDKSSLSQYINSEIKKETKALLNVDIDEAEFHGGDGGNEQHPKKMLKQILMHTKSAGYSGGVDMDMDVSLNSSSTKKKSTTTAAKRSGKEKSKEIIDSSDSEVDVAELGTRQPTSRRRNAAPKGSFADEEADAQIISSEDEYYPEPTKKKATMKSGNRSGSTRTGRAKR</sequence>
<dbReference type="CDD" id="cd00840">
    <property type="entry name" value="MPP_Mre11_N"/>
    <property type="match status" value="1"/>
</dbReference>
<feature type="compositionally biased region" description="Basic and acidic residues" evidence="18">
    <location>
        <begin position="555"/>
        <end position="564"/>
    </location>
</feature>
<evidence type="ECO:0000313" key="21">
    <source>
        <dbReference type="Proteomes" id="UP001497383"/>
    </source>
</evidence>
<evidence type="ECO:0000256" key="14">
    <source>
        <dbReference type="ARBA" id="ARBA00023242"/>
    </source>
</evidence>
<evidence type="ECO:0000256" key="5">
    <source>
        <dbReference type="ARBA" id="ARBA00022454"/>
    </source>
</evidence>
<evidence type="ECO:0000256" key="16">
    <source>
        <dbReference type="PIRNR" id="PIRNR000882"/>
    </source>
</evidence>
<dbReference type="InterPro" id="IPR029052">
    <property type="entry name" value="Metallo-depent_PP-like"/>
</dbReference>
<evidence type="ECO:0000256" key="13">
    <source>
        <dbReference type="ARBA" id="ARBA00023211"/>
    </source>
</evidence>
<dbReference type="InterPro" id="IPR004843">
    <property type="entry name" value="Calcineurin-like_PHP"/>
</dbReference>
<dbReference type="Proteomes" id="UP001497383">
    <property type="component" value="Chromosome 8"/>
</dbReference>
<evidence type="ECO:0000256" key="8">
    <source>
        <dbReference type="ARBA" id="ARBA00022759"/>
    </source>
</evidence>
<feature type="region of interest" description="Disordered" evidence="18">
    <location>
        <begin position="537"/>
        <end position="637"/>
    </location>
</feature>
<keyword evidence="7" id="KW-0479">Metal-binding</keyword>
<dbReference type="NCBIfam" id="TIGR00583">
    <property type="entry name" value="mre11"/>
    <property type="match status" value="1"/>
</dbReference>
<dbReference type="EMBL" id="OZ022412">
    <property type="protein sequence ID" value="CAK9442010.1"/>
    <property type="molecule type" value="Genomic_DNA"/>
</dbReference>
<dbReference type="Gene3D" id="3.30.110.110">
    <property type="entry name" value="Mre11, capping domain"/>
    <property type="match status" value="1"/>
</dbReference>
<keyword evidence="6 16" id="KW-0540">Nuclease</keyword>
<accession>A0ABP0ZVW4</accession>